<feature type="transmembrane region" description="Helical" evidence="2">
    <location>
        <begin position="93"/>
        <end position="113"/>
    </location>
</feature>
<proteinExistence type="predicted"/>
<feature type="compositionally biased region" description="Basic and acidic residues" evidence="1">
    <location>
        <begin position="16"/>
        <end position="33"/>
    </location>
</feature>
<accession>A0A919LEU2</accession>
<feature type="region of interest" description="Disordered" evidence="1">
    <location>
        <begin position="1"/>
        <end position="35"/>
    </location>
</feature>
<evidence type="ECO:0000313" key="4">
    <source>
        <dbReference type="Proteomes" id="UP000600026"/>
    </source>
</evidence>
<reference evidence="3" key="1">
    <citation type="submission" date="2020-09" db="EMBL/GenBank/DDBJ databases">
        <title>Whole genome shotgun sequence of Streptomyces xanthophaeus NBRC 12829.</title>
        <authorList>
            <person name="Komaki H."/>
            <person name="Tamura T."/>
        </authorList>
    </citation>
    <scope>NUCLEOTIDE SEQUENCE</scope>
    <source>
        <strain evidence="3">NBRC 12829</strain>
    </source>
</reference>
<comment type="caution">
    <text evidence="3">The sequence shown here is derived from an EMBL/GenBank/DDBJ whole genome shotgun (WGS) entry which is preliminary data.</text>
</comment>
<evidence type="ECO:0000256" key="1">
    <source>
        <dbReference type="SAM" id="MobiDB-lite"/>
    </source>
</evidence>
<organism evidence="3 4">
    <name type="scientific">Streptomyces xanthophaeus</name>
    <dbReference type="NCBI Taxonomy" id="67385"/>
    <lineage>
        <taxon>Bacteria</taxon>
        <taxon>Bacillati</taxon>
        <taxon>Actinomycetota</taxon>
        <taxon>Actinomycetes</taxon>
        <taxon>Kitasatosporales</taxon>
        <taxon>Streptomycetaceae</taxon>
        <taxon>Streptomyces</taxon>
    </lineage>
</organism>
<evidence type="ECO:0000256" key="2">
    <source>
        <dbReference type="SAM" id="Phobius"/>
    </source>
</evidence>
<dbReference type="Proteomes" id="UP000600026">
    <property type="component" value="Unassembled WGS sequence"/>
</dbReference>
<feature type="transmembrane region" description="Helical" evidence="2">
    <location>
        <begin position="120"/>
        <end position="137"/>
    </location>
</feature>
<sequence length="143" mass="15430">MRAAGSLARSKGSDAMTDRATDRPTNHPTDHGLRGIRTRLPREDVDLPEDRGCLRRVLGVPLGLLHLLNAFAVCVAVFAGPQAAWDHQGYENVAAMCFLSVCLSVLGLGITLVPSVRRAMGPWWLLPPLVLAVIAVVRGETLE</sequence>
<gene>
    <name evidence="3" type="ORF">Sxan_54650</name>
</gene>
<feature type="transmembrane region" description="Helical" evidence="2">
    <location>
        <begin position="57"/>
        <end position="81"/>
    </location>
</feature>
<keyword evidence="2" id="KW-0472">Membrane</keyword>
<protein>
    <submittedName>
        <fullName evidence="3">Uncharacterized protein</fullName>
    </submittedName>
</protein>
<evidence type="ECO:0000313" key="3">
    <source>
        <dbReference type="EMBL" id="GHI88101.1"/>
    </source>
</evidence>
<keyword evidence="4" id="KW-1185">Reference proteome</keyword>
<dbReference type="EMBL" id="BNEE01000006">
    <property type="protein sequence ID" value="GHI88101.1"/>
    <property type="molecule type" value="Genomic_DNA"/>
</dbReference>
<dbReference type="AlphaFoldDB" id="A0A919LEU2"/>
<name>A0A919LEU2_9ACTN</name>
<keyword evidence="2" id="KW-0812">Transmembrane</keyword>
<keyword evidence="2" id="KW-1133">Transmembrane helix</keyword>